<name>A0A4R0H6E4_9ACTN</name>
<dbReference type="GO" id="GO:0047527">
    <property type="term" value="F:2,3-dihydroxybenzoate-serine ligase activity"/>
    <property type="evidence" value="ECO:0007669"/>
    <property type="project" value="TreeGrafter"/>
</dbReference>
<dbReference type="EMBL" id="SJJZ01000003">
    <property type="protein sequence ID" value="TCC06317.1"/>
    <property type="molecule type" value="Genomic_DNA"/>
</dbReference>
<dbReference type="CDD" id="cd19531">
    <property type="entry name" value="LCL_NRPS-like"/>
    <property type="match status" value="1"/>
</dbReference>
<dbReference type="GO" id="GO:0031177">
    <property type="term" value="F:phosphopantetheine binding"/>
    <property type="evidence" value="ECO:0007669"/>
    <property type="project" value="TreeGrafter"/>
</dbReference>
<protein>
    <recommendedName>
        <fullName evidence="1">Condensation domain-containing protein</fullName>
    </recommendedName>
</protein>
<dbReference type="GO" id="GO:0009366">
    <property type="term" value="C:enterobactin synthetase complex"/>
    <property type="evidence" value="ECO:0007669"/>
    <property type="project" value="TreeGrafter"/>
</dbReference>
<dbReference type="RefSeq" id="WP_131343680.1">
    <property type="nucleotide sequence ID" value="NZ_SJJZ01000003.1"/>
</dbReference>
<sequence length="494" mass="53549">MTSSLSQLVKLSPDQRREAVGRLRCQAGVGPAPSAPAAPLIRRTARDAEPPVASHFQEQLLFLHVLHPRSAAYNIPFRARISGSLDIATFSETIARITARHEALRTHLELFDGRTVQRIAPAGRPVVPVTDLSMLAAGERAEALRLAVAAAVHEPFAVRQGPLVRVQLVRLSDSEHELIWVAHHAVADGQSLHALVREIAATYRAVSAAGGPLPPLPVQYADLAAHQRERLTDDRLAAMIEHRRPLLEGAPDFDPPTDLPRPAVQDFAGAMLEFEVPDAVAERLHEAGRKFGATLFMTLFAAYRVLLASWTGQYDLTIGTSVAGRGSPDTDQLIGPLLNVVPTRIAVGSDKTFRSLVEQVRDGISEAMDYQELPLGQLVRGLAPPRDPGRNPLYQTMFDVNECGPGPQALADDLTLTQLPIALEVSQMDVAVVMANELDTLTGRFEYRSALFREETIKALSDAFLRLLAAVGNNPDARVADLLGVVPAPAGVRR</sequence>
<dbReference type="PANTHER" id="PTHR45527">
    <property type="entry name" value="NONRIBOSOMAL PEPTIDE SYNTHETASE"/>
    <property type="match status" value="1"/>
</dbReference>
<keyword evidence="3" id="KW-1185">Reference proteome</keyword>
<comment type="caution">
    <text evidence="2">The sequence shown here is derived from an EMBL/GenBank/DDBJ whole genome shotgun (WGS) entry which is preliminary data.</text>
</comment>
<feature type="domain" description="Condensation" evidence="1">
    <location>
        <begin position="53"/>
        <end position="482"/>
    </location>
</feature>
<dbReference type="PANTHER" id="PTHR45527:SF1">
    <property type="entry name" value="FATTY ACID SYNTHASE"/>
    <property type="match status" value="1"/>
</dbReference>
<evidence type="ECO:0000259" key="1">
    <source>
        <dbReference type="Pfam" id="PF00668"/>
    </source>
</evidence>
<evidence type="ECO:0000313" key="3">
    <source>
        <dbReference type="Proteomes" id="UP000292346"/>
    </source>
</evidence>
<organism evidence="2 3">
    <name type="scientific">Kribbella soli</name>
    <dbReference type="NCBI Taxonomy" id="1124743"/>
    <lineage>
        <taxon>Bacteria</taxon>
        <taxon>Bacillati</taxon>
        <taxon>Actinomycetota</taxon>
        <taxon>Actinomycetes</taxon>
        <taxon>Propionibacteriales</taxon>
        <taxon>Kribbellaceae</taxon>
        <taxon>Kribbella</taxon>
    </lineage>
</organism>
<dbReference type="OrthoDB" id="3801369at2"/>
<evidence type="ECO:0000313" key="2">
    <source>
        <dbReference type="EMBL" id="TCC06317.1"/>
    </source>
</evidence>
<reference evidence="2 3" key="1">
    <citation type="submission" date="2019-02" db="EMBL/GenBank/DDBJ databases">
        <title>Kribbella capetownensis sp. nov. and Kribbella speibonae sp. nov., isolated from soil.</title>
        <authorList>
            <person name="Curtis S.M."/>
            <person name="Norton I."/>
            <person name="Everest G.J."/>
            <person name="Meyers P.R."/>
        </authorList>
    </citation>
    <scope>NUCLEOTIDE SEQUENCE [LARGE SCALE GENOMIC DNA]</scope>
    <source>
        <strain evidence="2 3">KCTC 29219</strain>
    </source>
</reference>
<dbReference type="GO" id="GO:0008610">
    <property type="term" value="P:lipid biosynthetic process"/>
    <property type="evidence" value="ECO:0007669"/>
    <property type="project" value="UniProtKB-ARBA"/>
</dbReference>
<accession>A0A4R0H6E4</accession>
<proteinExistence type="predicted"/>
<dbReference type="Proteomes" id="UP000292346">
    <property type="component" value="Unassembled WGS sequence"/>
</dbReference>
<dbReference type="Gene3D" id="3.30.559.10">
    <property type="entry name" value="Chloramphenicol acetyltransferase-like domain"/>
    <property type="match status" value="1"/>
</dbReference>
<dbReference type="AlphaFoldDB" id="A0A4R0H6E4"/>
<dbReference type="GO" id="GO:0005829">
    <property type="term" value="C:cytosol"/>
    <property type="evidence" value="ECO:0007669"/>
    <property type="project" value="TreeGrafter"/>
</dbReference>
<dbReference type="GO" id="GO:0043041">
    <property type="term" value="P:amino acid activation for nonribosomal peptide biosynthetic process"/>
    <property type="evidence" value="ECO:0007669"/>
    <property type="project" value="TreeGrafter"/>
</dbReference>
<dbReference type="InterPro" id="IPR023213">
    <property type="entry name" value="CAT-like_dom_sf"/>
</dbReference>
<dbReference type="Gene3D" id="3.30.559.30">
    <property type="entry name" value="Nonribosomal peptide synthetase, condensation domain"/>
    <property type="match status" value="1"/>
</dbReference>
<dbReference type="GO" id="GO:0009239">
    <property type="term" value="P:enterobactin biosynthetic process"/>
    <property type="evidence" value="ECO:0007669"/>
    <property type="project" value="TreeGrafter"/>
</dbReference>
<dbReference type="SUPFAM" id="SSF52777">
    <property type="entry name" value="CoA-dependent acyltransferases"/>
    <property type="match status" value="2"/>
</dbReference>
<dbReference type="InterPro" id="IPR001242">
    <property type="entry name" value="Condensation_dom"/>
</dbReference>
<dbReference type="Pfam" id="PF00668">
    <property type="entry name" value="Condensation"/>
    <property type="match status" value="1"/>
</dbReference>
<gene>
    <name evidence="2" type="ORF">E0H45_30810</name>
</gene>